<dbReference type="SUPFAM" id="SSF51338">
    <property type="entry name" value="Composite domain of metallo-dependent hydrolases"/>
    <property type="match status" value="1"/>
</dbReference>
<dbReference type="InterPro" id="IPR050378">
    <property type="entry name" value="Metallo-dep_Hydrolases_sf"/>
</dbReference>
<dbReference type="Pfam" id="PF07969">
    <property type="entry name" value="Amidohydro_3"/>
    <property type="match status" value="1"/>
</dbReference>
<dbReference type="InterPro" id="IPR032466">
    <property type="entry name" value="Metal_Hydrolase"/>
</dbReference>
<dbReference type="PANTHER" id="PTHR11647:SF1">
    <property type="entry name" value="COLLAPSIN RESPONSE MEDIATOR PROTEIN"/>
    <property type="match status" value="1"/>
</dbReference>
<feature type="region of interest" description="Disordered" evidence="1">
    <location>
        <begin position="592"/>
        <end position="618"/>
    </location>
</feature>
<comment type="caution">
    <text evidence="3">The sequence shown here is derived from an EMBL/GenBank/DDBJ whole genome shotgun (WGS) entry which is preliminary data.</text>
</comment>
<accession>A0ABP7NMZ5</accession>
<evidence type="ECO:0000313" key="3">
    <source>
        <dbReference type="EMBL" id="GAA3949451.1"/>
    </source>
</evidence>
<dbReference type="InterPro" id="IPR011059">
    <property type="entry name" value="Metal-dep_hydrolase_composite"/>
</dbReference>
<reference evidence="4" key="1">
    <citation type="journal article" date="2019" name="Int. J. Syst. Evol. Microbiol.">
        <title>The Global Catalogue of Microorganisms (GCM) 10K type strain sequencing project: providing services to taxonomists for standard genome sequencing and annotation.</title>
        <authorList>
            <consortium name="The Broad Institute Genomics Platform"/>
            <consortium name="The Broad Institute Genome Sequencing Center for Infectious Disease"/>
            <person name="Wu L."/>
            <person name="Ma J."/>
        </authorList>
    </citation>
    <scope>NUCLEOTIDE SEQUENCE [LARGE SCALE GENOMIC DNA]</scope>
    <source>
        <strain evidence="4">JCM 17555</strain>
    </source>
</reference>
<dbReference type="InterPro" id="IPR013108">
    <property type="entry name" value="Amidohydro_3"/>
</dbReference>
<evidence type="ECO:0000256" key="1">
    <source>
        <dbReference type="SAM" id="MobiDB-lite"/>
    </source>
</evidence>
<organism evidence="3 4">
    <name type="scientific">Allohahella marinimesophila</name>
    <dbReference type="NCBI Taxonomy" id="1054972"/>
    <lineage>
        <taxon>Bacteria</taxon>
        <taxon>Pseudomonadati</taxon>
        <taxon>Pseudomonadota</taxon>
        <taxon>Gammaproteobacteria</taxon>
        <taxon>Oceanospirillales</taxon>
        <taxon>Hahellaceae</taxon>
        <taxon>Allohahella</taxon>
    </lineage>
</organism>
<sequence>MTKQEQLHHPEHYDLIITNGLVFSGDDEAPRNACVHIRDGRVSRISPTQLGSASHVIDASGSWVTPGFIDSHTHYDAEALISPGLTESVRHGITTVFIGSCSISMILNDPEDTADMFTRVEAVPREAVLPVLQKQKSWRDVEAYTRFYDQHPTGPNIASYLGHSDLRAAVMGLGRATTQGEVPTETELKQMTGLLESALDHGLLGLSTMTTKWDKIDGDRYRSASLPSTYAHWKEFRALNSVLRERERVHQGAPNIVTKWNTVLFMFESMGLMRKRLKTTLITLMDSKANPGLVGLISNTTRQLNRFFNADFRWQALPNTFEVYADGMDLVVFEEFGSGEAALHLKTEIERNELLSDVNYRRQFRKDYEKKWGGRVWHRDFGDALISGCPDKTLIGRSFGSIALERKLHPADLFLDLVIEYGAKLRWHTVIANHRPHVVEQIVQSPDVIISFSDAGAHLRNMAFYNFGLRLLQIAAVQKPAKLSVQRAVHRLTGELADWFNLDVGHLREGARADIAIIDPAKLHQPLDAYAEAQFDGIDSLQRMVNRPDDCVTHTIINGNIAYEAGRFAGDFGRARNYGCFLRAGEPAPAGYSAGSEARKAPPVETNTSRASVERTAV</sequence>
<dbReference type="Gene3D" id="2.30.40.10">
    <property type="entry name" value="Urease, subunit C, domain 1"/>
    <property type="match status" value="1"/>
</dbReference>
<dbReference type="SUPFAM" id="SSF51556">
    <property type="entry name" value="Metallo-dependent hydrolases"/>
    <property type="match status" value="1"/>
</dbReference>
<feature type="domain" description="Amidohydrolase 3" evidence="2">
    <location>
        <begin position="56"/>
        <end position="208"/>
    </location>
</feature>
<dbReference type="Gene3D" id="3.20.20.140">
    <property type="entry name" value="Metal-dependent hydrolases"/>
    <property type="match status" value="1"/>
</dbReference>
<gene>
    <name evidence="3" type="ORF">GCM10022278_05790</name>
</gene>
<proteinExistence type="predicted"/>
<dbReference type="RefSeq" id="WP_344803088.1">
    <property type="nucleotide sequence ID" value="NZ_BAABBO010000001.1"/>
</dbReference>
<name>A0ABP7NMZ5_9GAMM</name>
<protein>
    <submittedName>
        <fullName evidence="3">Amidohydrolase family protein</fullName>
    </submittedName>
</protein>
<dbReference type="Proteomes" id="UP001501337">
    <property type="component" value="Unassembled WGS sequence"/>
</dbReference>
<evidence type="ECO:0000259" key="2">
    <source>
        <dbReference type="Pfam" id="PF07969"/>
    </source>
</evidence>
<keyword evidence="4" id="KW-1185">Reference proteome</keyword>
<dbReference type="EMBL" id="BAABBO010000001">
    <property type="protein sequence ID" value="GAA3949451.1"/>
    <property type="molecule type" value="Genomic_DNA"/>
</dbReference>
<dbReference type="PANTHER" id="PTHR11647">
    <property type="entry name" value="HYDRANTOINASE/DIHYDROPYRIMIDINASE FAMILY MEMBER"/>
    <property type="match status" value="1"/>
</dbReference>
<evidence type="ECO:0000313" key="4">
    <source>
        <dbReference type="Proteomes" id="UP001501337"/>
    </source>
</evidence>